<name>A0A1X7U4Q2_AMPQE</name>
<dbReference type="InParanoid" id="A0A1X7U4Q2"/>
<sequence length="111" mass="13012">MLRIPRRERQGWQQLELIGKPRLQKQEARLAARRLRDRARKDSCQERASLQSQSEQQTSAARNLCVSANKVRTQSIRVQETPADRYQRLSANRERSHSRKSKRFVLIGTTV</sequence>
<accession>A0A1X7U4Q2</accession>
<dbReference type="AlphaFoldDB" id="A0A1X7U4Q2"/>
<evidence type="ECO:0000313" key="2">
    <source>
        <dbReference type="EnsemblMetazoa" id="Aqu2.1.22725_001"/>
    </source>
</evidence>
<feature type="region of interest" description="Disordered" evidence="1">
    <location>
        <begin position="88"/>
        <end position="111"/>
    </location>
</feature>
<evidence type="ECO:0000256" key="1">
    <source>
        <dbReference type="SAM" id="MobiDB-lite"/>
    </source>
</evidence>
<reference evidence="2" key="1">
    <citation type="submission" date="2017-05" db="UniProtKB">
        <authorList>
            <consortium name="EnsemblMetazoa"/>
        </authorList>
    </citation>
    <scope>IDENTIFICATION</scope>
</reference>
<proteinExistence type="predicted"/>
<feature type="region of interest" description="Disordered" evidence="1">
    <location>
        <begin position="31"/>
        <end position="61"/>
    </location>
</feature>
<organism evidence="2">
    <name type="scientific">Amphimedon queenslandica</name>
    <name type="common">Sponge</name>
    <dbReference type="NCBI Taxonomy" id="400682"/>
    <lineage>
        <taxon>Eukaryota</taxon>
        <taxon>Metazoa</taxon>
        <taxon>Porifera</taxon>
        <taxon>Demospongiae</taxon>
        <taxon>Heteroscleromorpha</taxon>
        <taxon>Haplosclerida</taxon>
        <taxon>Niphatidae</taxon>
        <taxon>Amphimedon</taxon>
    </lineage>
</organism>
<dbReference type="EnsemblMetazoa" id="Aqu2.1.22725_001">
    <property type="protein sequence ID" value="Aqu2.1.22725_001"/>
    <property type="gene ID" value="Aqu2.1.22725"/>
</dbReference>
<feature type="compositionally biased region" description="Polar residues" evidence="1">
    <location>
        <begin position="46"/>
        <end position="61"/>
    </location>
</feature>
<protein>
    <submittedName>
        <fullName evidence="2">Uncharacterized protein</fullName>
    </submittedName>
</protein>